<keyword evidence="2" id="KW-0560">Oxidoreductase</keyword>
<proteinExistence type="inferred from homology"/>
<dbReference type="Proteomes" id="UP000824260">
    <property type="component" value="Unassembled WGS sequence"/>
</dbReference>
<comment type="similarity">
    <text evidence="1">Belongs to the short-chain dehydrogenases/reductases (SDR) family.</text>
</comment>
<comment type="caution">
    <text evidence="3">The sequence shown here is derived from an EMBL/GenBank/DDBJ whole genome shotgun (WGS) entry which is preliminary data.</text>
</comment>
<evidence type="ECO:0000313" key="4">
    <source>
        <dbReference type="Proteomes" id="UP000824260"/>
    </source>
</evidence>
<dbReference type="InterPro" id="IPR036291">
    <property type="entry name" value="NAD(P)-bd_dom_sf"/>
</dbReference>
<dbReference type="PANTHER" id="PTHR42760">
    <property type="entry name" value="SHORT-CHAIN DEHYDROGENASES/REDUCTASES FAMILY MEMBER"/>
    <property type="match status" value="1"/>
</dbReference>
<accession>A0A9D0ZKU1</accession>
<dbReference type="GO" id="GO:0048038">
    <property type="term" value="F:quinone binding"/>
    <property type="evidence" value="ECO:0007669"/>
    <property type="project" value="TreeGrafter"/>
</dbReference>
<reference evidence="3" key="2">
    <citation type="journal article" date="2021" name="PeerJ">
        <title>Extensive microbial diversity within the chicken gut microbiome revealed by metagenomics and culture.</title>
        <authorList>
            <person name="Gilroy R."/>
            <person name="Ravi A."/>
            <person name="Getino M."/>
            <person name="Pursley I."/>
            <person name="Horton D.L."/>
            <person name="Alikhan N.F."/>
            <person name="Baker D."/>
            <person name="Gharbi K."/>
            <person name="Hall N."/>
            <person name="Watson M."/>
            <person name="Adriaenssens E.M."/>
            <person name="Foster-Nyarko E."/>
            <person name="Jarju S."/>
            <person name="Secka A."/>
            <person name="Antonio M."/>
            <person name="Oren A."/>
            <person name="Chaudhuri R.R."/>
            <person name="La Ragione R."/>
            <person name="Hildebrand F."/>
            <person name="Pallen M.J."/>
        </authorList>
    </citation>
    <scope>NUCLEOTIDE SEQUENCE</scope>
    <source>
        <strain evidence="3">ChiSjej6B24-2974</strain>
    </source>
</reference>
<dbReference type="GO" id="GO:0006633">
    <property type="term" value="P:fatty acid biosynthetic process"/>
    <property type="evidence" value="ECO:0007669"/>
    <property type="project" value="TreeGrafter"/>
</dbReference>
<dbReference type="PRINTS" id="PR00081">
    <property type="entry name" value="GDHRDH"/>
</dbReference>
<dbReference type="CDD" id="cd05233">
    <property type="entry name" value="SDR_c"/>
    <property type="match status" value="1"/>
</dbReference>
<evidence type="ECO:0000313" key="3">
    <source>
        <dbReference type="EMBL" id="HIQ82255.1"/>
    </source>
</evidence>
<dbReference type="SUPFAM" id="SSF51735">
    <property type="entry name" value="NAD(P)-binding Rossmann-fold domains"/>
    <property type="match status" value="1"/>
</dbReference>
<dbReference type="EMBL" id="DVFZ01000040">
    <property type="protein sequence ID" value="HIQ82255.1"/>
    <property type="molecule type" value="Genomic_DNA"/>
</dbReference>
<name>A0A9D0ZKU1_9FIRM</name>
<dbReference type="PANTHER" id="PTHR42760:SF133">
    <property type="entry name" value="3-OXOACYL-[ACYL-CARRIER-PROTEIN] REDUCTASE"/>
    <property type="match status" value="1"/>
</dbReference>
<reference evidence="3" key="1">
    <citation type="submission" date="2020-10" db="EMBL/GenBank/DDBJ databases">
        <authorList>
            <person name="Gilroy R."/>
        </authorList>
    </citation>
    <scope>NUCLEOTIDE SEQUENCE</scope>
    <source>
        <strain evidence="3">ChiSjej6B24-2974</strain>
    </source>
</reference>
<dbReference type="InterPro" id="IPR002347">
    <property type="entry name" value="SDR_fam"/>
</dbReference>
<dbReference type="AlphaFoldDB" id="A0A9D0ZKU1"/>
<dbReference type="Gene3D" id="3.40.50.720">
    <property type="entry name" value="NAD(P)-binding Rossmann-like Domain"/>
    <property type="match status" value="1"/>
</dbReference>
<protein>
    <submittedName>
        <fullName evidence="3">SDR family oxidoreductase</fullName>
    </submittedName>
</protein>
<sequence length="217" mass="23894">MNVLITGTSQGIGRAIAERFLREGHTVFGIDRQAAAIVHGNYRHDQMDVRDYDALPELPNVDILINNAGTQNEDDIDVNLKALMHVTEKYGVREGIRAILHIGSASGHTGSEFPEYCASKGGVVAYTKNVAMRVAPFGATCNSLDPGGVLTPLNQCVIEDEGLWAQIMDETPLKRWATPEEIADWAYFLTVTNRFCTGQSIIVDGGESINRRFVWKD</sequence>
<evidence type="ECO:0000256" key="2">
    <source>
        <dbReference type="ARBA" id="ARBA00023002"/>
    </source>
</evidence>
<evidence type="ECO:0000256" key="1">
    <source>
        <dbReference type="ARBA" id="ARBA00006484"/>
    </source>
</evidence>
<organism evidence="3 4">
    <name type="scientific">Candidatus Pullichristensenella stercorigallinarum</name>
    <dbReference type="NCBI Taxonomy" id="2840909"/>
    <lineage>
        <taxon>Bacteria</taxon>
        <taxon>Bacillati</taxon>
        <taxon>Bacillota</taxon>
        <taxon>Clostridia</taxon>
        <taxon>Candidatus Pullichristensenella</taxon>
    </lineage>
</organism>
<dbReference type="PRINTS" id="PR00080">
    <property type="entry name" value="SDRFAMILY"/>
</dbReference>
<dbReference type="Pfam" id="PF13561">
    <property type="entry name" value="adh_short_C2"/>
    <property type="match status" value="1"/>
</dbReference>
<gene>
    <name evidence="3" type="ORF">IAA52_04050</name>
</gene>
<dbReference type="GO" id="GO:0016616">
    <property type="term" value="F:oxidoreductase activity, acting on the CH-OH group of donors, NAD or NADP as acceptor"/>
    <property type="evidence" value="ECO:0007669"/>
    <property type="project" value="TreeGrafter"/>
</dbReference>